<reference evidence="5" key="1">
    <citation type="journal article" date="2019" name="Int. J. Syst. Evol. Microbiol.">
        <title>The Global Catalogue of Microorganisms (GCM) 10K type strain sequencing project: providing services to taxonomists for standard genome sequencing and annotation.</title>
        <authorList>
            <consortium name="The Broad Institute Genomics Platform"/>
            <consortium name="The Broad Institute Genome Sequencing Center for Infectious Disease"/>
            <person name="Wu L."/>
            <person name="Ma J."/>
        </authorList>
    </citation>
    <scope>NUCLEOTIDE SEQUENCE [LARGE SCALE GENOMIC DNA]</scope>
    <source>
        <strain evidence="5">CECT 8482</strain>
    </source>
</reference>
<evidence type="ECO:0000313" key="4">
    <source>
        <dbReference type="EMBL" id="MDN3713319.1"/>
    </source>
</evidence>
<keyword evidence="5" id="KW-1185">Reference proteome</keyword>
<dbReference type="InterPro" id="IPR011109">
    <property type="entry name" value="DNA_bind_recombinase_dom"/>
</dbReference>
<sequence>MIRRIFREFSEGRSPIDIAINLTRDGCPMPRSAKAWQSSTIYGWAERRSGILRNDLYAGKIVWNKSKMVKDPETGRRVSRPNPPSDWQTKEAPDLRIIDQDLWERVQVMVEPRQGATQSDRAKMRRPVRPLSGLLRCGSCGGGMSAKGKDKSGRTRIECTRHSLSRSCPAPRTWYLDLVEEAVIGLLRKELDKPDLLKLYVTEYNRARAEFAAANGQRRSKLERRVQQLDSEISRLVQFVTRGIGDTDRIAKEYEARCAELADAKLELSLEPSPLNAVSLHPMAVDGYRKDLMALAPIMGADHSGGSANFAETLRKLIESVTVTERETGQMEVVVTGRLRALIDAPRMSRKTSGGRW</sequence>
<accession>A0ABT8DDG2</accession>
<evidence type="ECO:0000313" key="5">
    <source>
        <dbReference type="Proteomes" id="UP001243846"/>
    </source>
</evidence>
<dbReference type="PANTHER" id="PTHR30461">
    <property type="entry name" value="DNA-INVERTASE FROM LAMBDOID PROPHAGE"/>
    <property type="match status" value="1"/>
</dbReference>
<dbReference type="EMBL" id="JAUFRC010000001">
    <property type="protein sequence ID" value="MDN3713319.1"/>
    <property type="molecule type" value="Genomic_DNA"/>
</dbReference>
<evidence type="ECO:0000259" key="2">
    <source>
        <dbReference type="Pfam" id="PF07508"/>
    </source>
</evidence>
<name>A0ABT8DDG2_9RHOB</name>
<feature type="domain" description="Recombinase" evidence="2">
    <location>
        <begin position="2"/>
        <end position="112"/>
    </location>
</feature>
<gene>
    <name evidence="4" type="ORF">QWZ10_19230</name>
</gene>
<dbReference type="InterPro" id="IPR050639">
    <property type="entry name" value="SSR_resolvase"/>
</dbReference>
<dbReference type="RefSeq" id="WP_377787391.1">
    <property type="nucleotide sequence ID" value="NZ_JBHUOC010000001.1"/>
</dbReference>
<evidence type="ECO:0000256" key="1">
    <source>
        <dbReference type="SAM" id="MobiDB-lite"/>
    </source>
</evidence>
<dbReference type="Gene3D" id="3.90.1750.20">
    <property type="entry name" value="Putative Large Serine Recombinase, Chain B, Domain 2"/>
    <property type="match status" value="1"/>
</dbReference>
<dbReference type="Proteomes" id="UP001243846">
    <property type="component" value="Unassembled WGS sequence"/>
</dbReference>
<comment type="caution">
    <text evidence="4">The sequence shown here is derived from an EMBL/GenBank/DDBJ whole genome shotgun (WGS) entry which is preliminary data.</text>
</comment>
<feature type="region of interest" description="Disordered" evidence="1">
    <location>
        <begin position="70"/>
        <end position="90"/>
    </location>
</feature>
<feature type="domain" description="Recombinase zinc beta ribbon" evidence="3">
    <location>
        <begin position="130"/>
        <end position="187"/>
    </location>
</feature>
<organism evidence="4 5">
    <name type="scientific">Paracoccus cavernae</name>
    <dbReference type="NCBI Taxonomy" id="1571207"/>
    <lineage>
        <taxon>Bacteria</taxon>
        <taxon>Pseudomonadati</taxon>
        <taxon>Pseudomonadota</taxon>
        <taxon>Alphaproteobacteria</taxon>
        <taxon>Rhodobacterales</taxon>
        <taxon>Paracoccaceae</taxon>
        <taxon>Paracoccus</taxon>
    </lineage>
</organism>
<proteinExistence type="predicted"/>
<dbReference type="InterPro" id="IPR025827">
    <property type="entry name" value="Zn_ribbon_recom_dom"/>
</dbReference>
<protein>
    <submittedName>
        <fullName evidence="4">Recombinase family protein</fullName>
    </submittedName>
</protein>
<dbReference type="Pfam" id="PF07508">
    <property type="entry name" value="Recombinase"/>
    <property type="match status" value="1"/>
</dbReference>
<evidence type="ECO:0000259" key="3">
    <source>
        <dbReference type="Pfam" id="PF13408"/>
    </source>
</evidence>
<dbReference type="Pfam" id="PF13408">
    <property type="entry name" value="Zn_ribbon_recom"/>
    <property type="match status" value="1"/>
</dbReference>
<dbReference type="PANTHER" id="PTHR30461:SF23">
    <property type="entry name" value="DNA RECOMBINASE-RELATED"/>
    <property type="match status" value="1"/>
</dbReference>
<dbReference type="InterPro" id="IPR038109">
    <property type="entry name" value="DNA_bind_recomb_sf"/>
</dbReference>